<dbReference type="PRINTS" id="PR00385">
    <property type="entry name" value="P450"/>
</dbReference>
<evidence type="ECO:0000256" key="5">
    <source>
        <dbReference type="ARBA" id="ARBA00022723"/>
    </source>
</evidence>
<dbReference type="InterPro" id="IPR001128">
    <property type="entry name" value="Cyt_P450"/>
</dbReference>
<evidence type="ECO:0000256" key="1">
    <source>
        <dbReference type="ARBA" id="ARBA00001971"/>
    </source>
</evidence>
<keyword evidence="8 10" id="KW-0503">Monooxygenase</keyword>
<dbReference type="PROSITE" id="PS00086">
    <property type="entry name" value="CYTOCHROME_P450"/>
    <property type="match status" value="1"/>
</dbReference>
<evidence type="ECO:0000256" key="8">
    <source>
        <dbReference type="ARBA" id="ARBA00023033"/>
    </source>
</evidence>
<evidence type="ECO:0008006" key="13">
    <source>
        <dbReference type="Google" id="ProtNLM"/>
    </source>
</evidence>
<dbReference type="GO" id="GO:0016705">
    <property type="term" value="F:oxidoreductase activity, acting on paired donors, with incorporation or reduction of molecular oxygen"/>
    <property type="evidence" value="ECO:0007669"/>
    <property type="project" value="InterPro"/>
</dbReference>
<evidence type="ECO:0000256" key="2">
    <source>
        <dbReference type="ARBA" id="ARBA00005179"/>
    </source>
</evidence>
<dbReference type="Pfam" id="PF00067">
    <property type="entry name" value="p450"/>
    <property type="match status" value="1"/>
</dbReference>
<dbReference type="PANTHER" id="PTHR46300:SF5">
    <property type="entry name" value="CYTOCHROME P450"/>
    <property type="match status" value="1"/>
</dbReference>
<feature type="binding site" description="axial binding residue" evidence="9">
    <location>
        <position position="134"/>
    </location>
    <ligand>
        <name>heme</name>
        <dbReference type="ChEBI" id="CHEBI:30413"/>
    </ligand>
    <ligandPart>
        <name>Fe</name>
        <dbReference type="ChEBI" id="CHEBI:18248"/>
    </ligandPart>
</feature>
<dbReference type="InterPro" id="IPR002401">
    <property type="entry name" value="Cyt_P450_E_grp-I"/>
</dbReference>
<keyword evidence="5 9" id="KW-0479">Metal-binding</keyword>
<comment type="cofactor">
    <cofactor evidence="1 9">
        <name>heme</name>
        <dbReference type="ChEBI" id="CHEBI:30413"/>
    </cofactor>
</comment>
<evidence type="ECO:0000313" key="12">
    <source>
        <dbReference type="Proteomes" id="UP000663850"/>
    </source>
</evidence>
<dbReference type="GO" id="GO:0004497">
    <property type="term" value="F:monooxygenase activity"/>
    <property type="evidence" value="ECO:0007669"/>
    <property type="project" value="UniProtKB-KW"/>
</dbReference>
<evidence type="ECO:0000256" key="10">
    <source>
        <dbReference type="RuleBase" id="RU000461"/>
    </source>
</evidence>
<reference evidence="11" key="1">
    <citation type="submission" date="2021-01" db="EMBL/GenBank/DDBJ databases">
        <authorList>
            <person name="Kaushik A."/>
        </authorList>
    </citation>
    <scope>NUCLEOTIDE SEQUENCE</scope>
    <source>
        <strain evidence="11">Type strain: AG8-Rh-89/</strain>
    </source>
</reference>
<dbReference type="InterPro" id="IPR017972">
    <property type="entry name" value="Cyt_P450_CS"/>
</dbReference>
<name>A0A8H3C9I4_9AGAM</name>
<dbReference type="GO" id="GO:0020037">
    <property type="term" value="F:heme binding"/>
    <property type="evidence" value="ECO:0007669"/>
    <property type="project" value="InterPro"/>
</dbReference>
<dbReference type="SUPFAM" id="SSF48264">
    <property type="entry name" value="Cytochrome P450"/>
    <property type="match status" value="1"/>
</dbReference>
<dbReference type="PRINTS" id="PR00463">
    <property type="entry name" value="EP450I"/>
</dbReference>
<evidence type="ECO:0000313" key="11">
    <source>
        <dbReference type="EMBL" id="CAE6477029.1"/>
    </source>
</evidence>
<keyword evidence="4 9" id="KW-0349">Heme</keyword>
<keyword evidence="7 9" id="KW-0408">Iron</keyword>
<dbReference type="InterPro" id="IPR036396">
    <property type="entry name" value="Cyt_P450_sf"/>
</dbReference>
<comment type="pathway">
    <text evidence="2">Secondary metabolite biosynthesis.</text>
</comment>
<protein>
    <recommendedName>
        <fullName evidence="13">O-methylsterigmatocystin oxidoreductase</fullName>
    </recommendedName>
</protein>
<accession>A0A8H3C9I4</accession>
<sequence length="207" mass="23521">MSNAHAIPSQTSTTLVAFVAAMVLNPDVQAKAQKEIDDVLGPMSLPTLADRERLPYVCNLVQEVLRWKPVVPTGVPHLCWQDDIYNGYDIERGTIVAMTRNESIYKNPEEFNPDRFLNPNVPYAPAFGWGRRKCPGIYFAEASLFITAVSLLATFRFSKKKDAYGKEIMPQLEDVSNSIVVELKPFEFELELRSNQHRRLILEYDAI</sequence>
<evidence type="ECO:0000256" key="9">
    <source>
        <dbReference type="PIRSR" id="PIRSR602401-1"/>
    </source>
</evidence>
<organism evidence="11 12">
    <name type="scientific">Rhizoctonia solani</name>
    <dbReference type="NCBI Taxonomy" id="456999"/>
    <lineage>
        <taxon>Eukaryota</taxon>
        <taxon>Fungi</taxon>
        <taxon>Dikarya</taxon>
        <taxon>Basidiomycota</taxon>
        <taxon>Agaricomycotina</taxon>
        <taxon>Agaricomycetes</taxon>
        <taxon>Cantharellales</taxon>
        <taxon>Ceratobasidiaceae</taxon>
        <taxon>Rhizoctonia</taxon>
    </lineage>
</organism>
<comment type="caution">
    <text evidence="11">The sequence shown here is derived from an EMBL/GenBank/DDBJ whole genome shotgun (WGS) entry which is preliminary data.</text>
</comment>
<dbReference type="PANTHER" id="PTHR46300">
    <property type="entry name" value="P450, PUTATIVE (EUROFUNG)-RELATED-RELATED"/>
    <property type="match status" value="1"/>
</dbReference>
<proteinExistence type="inferred from homology"/>
<gene>
    <name evidence="11" type="ORF">RDB_LOCUS70036</name>
</gene>
<evidence type="ECO:0000256" key="3">
    <source>
        <dbReference type="ARBA" id="ARBA00010617"/>
    </source>
</evidence>
<dbReference type="InterPro" id="IPR050364">
    <property type="entry name" value="Cytochrome_P450_fung"/>
</dbReference>
<evidence type="ECO:0000256" key="4">
    <source>
        <dbReference type="ARBA" id="ARBA00022617"/>
    </source>
</evidence>
<dbReference type="EMBL" id="CAJMWZ010003644">
    <property type="protein sequence ID" value="CAE6477029.1"/>
    <property type="molecule type" value="Genomic_DNA"/>
</dbReference>
<dbReference type="GO" id="GO:0005506">
    <property type="term" value="F:iron ion binding"/>
    <property type="evidence" value="ECO:0007669"/>
    <property type="project" value="InterPro"/>
</dbReference>
<evidence type="ECO:0000256" key="7">
    <source>
        <dbReference type="ARBA" id="ARBA00023004"/>
    </source>
</evidence>
<evidence type="ECO:0000256" key="6">
    <source>
        <dbReference type="ARBA" id="ARBA00023002"/>
    </source>
</evidence>
<keyword evidence="6 10" id="KW-0560">Oxidoreductase</keyword>
<dbReference type="Proteomes" id="UP000663850">
    <property type="component" value="Unassembled WGS sequence"/>
</dbReference>
<comment type="similarity">
    <text evidence="3 10">Belongs to the cytochrome P450 family.</text>
</comment>
<dbReference type="Gene3D" id="1.10.630.10">
    <property type="entry name" value="Cytochrome P450"/>
    <property type="match status" value="1"/>
</dbReference>
<dbReference type="AlphaFoldDB" id="A0A8H3C9I4"/>